<dbReference type="InterPro" id="IPR044770">
    <property type="entry name" value="MFS_spinster-like"/>
</dbReference>
<dbReference type="InterPro" id="IPR036259">
    <property type="entry name" value="MFS_trans_sf"/>
</dbReference>
<evidence type="ECO:0000313" key="9">
    <source>
        <dbReference type="Proteomes" id="UP001497045"/>
    </source>
</evidence>
<reference evidence="8 9" key="1">
    <citation type="submission" date="2024-04" db="EMBL/GenBank/DDBJ databases">
        <title>Aurantiacibacter sp. DGU6 16S ribosomal RNA gene Genome sequencing and assembly.</title>
        <authorList>
            <person name="Park S."/>
        </authorList>
    </citation>
    <scope>NUCLEOTIDE SEQUENCE [LARGE SCALE GENOMIC DNA]</scope>
    <source>
        <strain evidence="8 9">DGU6</strain>
    </source>
</reference>
<proteinExistence type="predicted"/>
<evidence type="ECO:0000256" key="4">
    <source>
        <dbReference type="ARBA" id="ARBA00022989"/>
    </source>
</evidence>
<evidence type="ECO:0000256" key="3">
    <source>
        <dbReference type="ARBA" id="ARBA00022692"/>
    </source>
</evidence>
<evidence type="ECO:0000259" key="7">
    <source>
        <dbReference type="PROSITE" id="PS50850"/>
    </source>
</evidence>
<feature type="transmembrane region" description="Helical" evidence="6">
    <location>
        <begin position="75"/>
        <end position="96"/>
    </location>
</feature>
<keyword evidence="9" id="KW-1185">Reference proteome</keyword>
<feature type="domain" description="Major facilitator superfamily (MFS) profile" evidence="7">
    <location>
        <begin position="11"/>
        <end position="408"/>
    </location>
</feature>
<feature type="transmembrane region" description="Helical" evidence="6">
    <location>
        <begin position="348"/>
        <end position="371"/>
    </location>
</feature>
<feature type="transmembrane region" description="Helical" evidence="6">
    <location>
        <begin position="9"/>
        <end position="29"/>
    </location>
</feature>
<comment type="caution">
    <text evidence="8">The sequence shown here is derived from an EMBL/GenBank/DDBJ whole genome shotgun (WGS) entry which is preliminary data.</text>
</comment>
<dbReference type="Proteomes" id="UP001497045">
    <property type="component" value="Unassembled WGS sequence"/>
</dbReference>
<keyword evidence="4 6" id="KW-1133">Transmembrane helix</keyword>
<dbReference type="InterPro" id="IPR020846">
    <property type="entry name" value="MFS_dom"/>
</dbReference>
<dbReference type="InterPro" id="IPR011701">
    <property type="entry name" value="MFS"/>
</dbReference>
<accession>A0ABU9II85</accession>
<feature type="transmembrane region" description="Helical" evidence="6">
    <location>
        <begin position="220"/>
        <end position="243"/>
    </location>
</feature>
<evidence type="ECO:0000313" key="8">
    <source>
        <dbReference type="EMBL" id="MEL1251618.1"/>
    </source>
</evidence>
<feature type="transmembrane region" description="Helical" evidence="6">
    <location>
        <begin position="255"/>
        <end position="275"/>
    </location>
</feature>
<name>A0ABU9II85_9SPHN</name>
<dbReference type="EMBL" id="JBBYHV010000002">
    <property type="protein sequence ID" value="MEL1251618.1"/>
    <property type="molecule type" value="Genomic_DNA"/>
</dbReference>
<evidence type="ECO:0000256" key="1">
    <source>
        <dbReference type="ARBA" id="ARBA00004141"/>
    </source>
</evidence>
<dbReference type="RefSeq" id="WP_341674166.1">
    <property type="nucleotide sequence ID" value="NZ_JBBYHV010000002.1"/>
</dbReference>
<organism evidence="8 9">
    <name type="scientific">Aurantiacibacter gilvus</name>
    <dbReference type="NCBI Taxonomy" id="3139141"/>
    <lineage>
        <taxon>Bacteria</taxon>
        <taxon>Pseudomonadati</taxon>
        <taxon>Pseudomonadota</taxon>
        <taxon>Alphaproteobacteria</taxon>
        <taxon>Sphingomonadales</taxon>
        <taxon>Erythrobacteraceae</taxon>
        <taxon>Aurantiacibacter</taxon>
    </lineage>
</organism>
<dbReference type="SUPFAM" id="SSF103473">
    <property type="entry name" value="MFS general substrate transporter"/>
    <property type="match status" value="1"/>
</dbReference>
<dbReference type="PROSITE" id="PS50850">
    <property type="entry name" value="MFS"/>
    <property type="match status" value="1"/>
</dbReference>
<protein>
    <submittedName>
        <fullName evidence="8">MFS transporter</fullName>
    </submittedName>
</protein>
<evidence type="ECO:0000256" key="2">
    <source>
        <dbReference type="ARBA" id="ARBA00022448"/>
    </source>
</evidence>
<gene>
    <name evidence="8" type="ORF">AAEO60_13155</name>
</gene>
<feature type="transmembrane region" description="Helical" evidence="6">
    <location>
        <begin position="134"/>
        <end position="157"/>
    </location>
</feature>
<sequence>MKTQRNSPWLALVVLASIGTVGFIDRIVVNVLVEPVKAEFGLTDFQVSLMAWAFAALNIGAGVVIARIAERVRRLTLISVGTVLWSVATALCGAAASWPQLLVARMGVGLGEAIGLPSNQSVIADYFPAGRRGLAMSVLLLSPPLGAFIGFVGGGWIAQELDWRATFLVAAVPGLVLGVIAYFFVAEPKRGQHDPEADDAVPPISAVVSRLLALPSARNLVIGSALAAMLGFGLNYFFTSLMMRKFELGIGEAGLYAGVIASLPAALSVVGSGWLSDKLGTRSIAAYAMVPAVALLLGAPLYIFAITRENLVLLLSLVSVATFLNFGYLGVTYAALQNLMHPRMRATASALLSGLYGVAGALGPSLLGLLSDWLAGDYGPARGLAYAMAISAAIYWWASAHYFVAARHLPRDSERIRLGAAGTAAAAPQT</sequence>
<evidence type="ECO:0000256" key="5">
    <source>
        <dbReference type="ARBA" id="ARBA00023136"/>
    </source>
</evidence>
<feature type="transmembrane region" description="Helical" evidence="6">
    <location>
        <begin position="311"/>
        <end position="336"/>
    </location>
</feature>
<dbReference type="Pfam" id="PF07690">
    <property type="entry name" value="MFS_1"/>
    <property type="match status" value="1"/>
</dbReference>
<dbReference type="Gene3D" id="1.20.1250.20">
    <property type="entry name" value="MFS general substrate transporter like domains"/>
    <property type="match status" value="1"/>
</dbReference>
<comment type="subcellular location">
    <subcellularLocation>
        <location evidence="1">Membrane</location>
        <topology evidence="1">Multi-pass membrane protein</topology>
    </subcellularLocation>
</comment>
<keyword evidence="2" id="KW-0813">Transport</keyword>
<dbReference type="PANTHER" id="PTHR23505:SF79">
    <property type="entry name" value="PROTEIN SPINSTER"/>
    <property type="match status" value="1"/>
</dbReference>
<feature type="transmembrane region" description="Helical" evidence="6">
    <location>
        <begin position="284"/>
        <end position="305"/>
    </location>
</feature>
<feature type="transmembrane region" description="Helical" evidence="6">
    <location>
        <begin position="383"/>
        <end position="405"/>
    </location>
</feature>
<feature type="transmembrane region" description="Helical" evidence="6">
    <location>
        <begin position="163"/>
        <end position="185"/>
    </location>
</feature>
<dbReference type="CDD" id="cd17328">
    <property type="entry name" value="MFS_spinster_like"/>
    <property type="match status" value="1"/>
</dbReference>
<dbReference type="PANTHER" id="PTHR23505">
    <property type="entry name" value="SPINSTER"/>
    <property type="match status" value="1"/>
</dbReference>
<keyword evidence="3 6" id="KW-0812">Transmembrane</keyword>
<feature type="transmembrane region" description="Helical" evidence="6">
    <location>
        <begin position="49"/>
        <end position="68"/>
    </location>
</feature>
<evidence type="ECO:0000256" key="6">
    <source>
        <dbReference type="SAM" id="Phobius"/>
    </source>
</evidence>
<keyword evidence="5 6" id="KW-0472">Membrane</keyword>